<name>A0AC35U7T1_9BILA</name>
<evidence type="ECO:0000313" key="2">
    <source>
        <dbReference type="WBParaSite" id="RSKR_0000852650.1"/>
    </source>
</evidence>
<dbReference type="WBParaSite" id="RSKR_0000852650.1">
    <property type="protein sequence ID" value="RSKR_0000852650.1"/>
    <property type="gene ID" value="RSKR_0000852650"/>
</dbReference>
<sequence length="321" mass="36524">MSQNQQQQLYNDQISQSPHFFYVQDNGMANKSCSAAPSSTPSHYILMPIPMMQQQPSFQIPRVFTMNNHNNNVLPSLHPKSIPPAVTITPLPNIPNIRSSHRLYRPKNHLSNRERPFRSTIGIASGGDVNRRRSLPSELAVIVERNEDAKSLSKMSASSELSRAFSYTSSSDSPADNSTRIGLDKDLSPLDSAIYDVPQFAPTSKLPPLPTDHQIQSFQQVFFQNPQVYPVKSVFQPNQLYHQPHHQLPPHLDPSYIAQDSKRQFRELLKKCEKLERYEQKLKRGPIRRVCCSSICQLLWCIVTIIALGIVAYFVLMIYLI</sequence>
<organism evidence="1 2">
    <name type="scientific">Rhabditophanes sp. KR3021</name>
    <dbReference type="NCBI Taxonomy" id="114890"/>
    <lineage>
        <taxon>Eukaryota</taxon>
        <taxon>Metazoa</taxon>
        <taxon>Ecdysozoa</taxon>
        <taxon>Nematoda</taxon>
        <taxon>Chromadorea</taxon>
        <taxon>Rhabditida</taxon>
        <taxon>Tylenchina</taxon>
        <taxon>Panagrolaimomorpha</taxon>
        <taxon>Strongyloidoidea</taxon>
        <taxon>Alloionematidae</taxon>
        <taxon>Rhabditophanes</taxon>
    </lineage>
</organism>
<protein>
    <submittedName>
        <fullName evidence="2">Uncharacterized protein</fullName>
    </submittedName>
</protein>
<accession>A0AC35U7T1</accession>
<reference evidence="2" key="1">
    <citation type="submission" date="2016-11" db="UniProtKB">
        <authorList>
            <consortium name="WormBaseParasite"/>
        </authorList>
    </citation>
    <scope>IDENTIFICATION</scope>
    <source>
        <strain evidence="2">KR3021</strain>
    </source>
</reference>
<evidence type="ECO:0000313" key="1">
    <source>
        <dbReference type="Proteomes" id="UP000095286"/>
    </source>
</evidence>
<proteinExistence type="predicted"/>
<dbReference type="Proteomes" id="UP000095286">
    <property type="component" value="Unplaced"/>
</dbReference>